<geneLocation type="plasmid" evidence="2">
    <name>unnamed1</name>
</geneLocation>
<dbReference type="PANTHER" id="PTHR43384:SF14">
    <property type="entry name" value="ESX-1 SECRETION-ASSOCIATED PROTEIN ESPI"/>
    <property type="match status" value="1"/>
</dbReference>
<gene>
    <name evidence="2" type="ORF">ET495_17300</name>
</gene>
<feature type="domain" description="CobQ/CobB/MinD/ParA nucleotide binding" evidence="1">
    <location>
        <begin position="44"/>
        <end position="86"/>
    </location>
</feature>
<dbReference type="GeneID" id="39493952"/>
<protein>
    <recommendedName>
        <fullName evidence="1">CobQ/CobB/MinD/ParA nucleotide binding domain-containing protein</fullName>
    </recommendedName>
</protein>
<proteinExistence type="predicted"/>
<organism evidence="2 3">
    <name type="scientific">Xylanimonas allomyrinae</name>
    <dbReference type="NCBI Taxonomy" id="2509459"/>
    <lineage>
        <taxon>Bacteria</taxon>
        <taxon>Bacillati</taxon>
        <taxon>Actinomycetota</taxon>
        <taxon>Actinomycetes</taxon>
        <taxon>Micrococcales</taxon>
        <taxon>Promicromonosporaceae</taxon>
        <taxon>Xylanimonas</taxon>
    </lineage>
</organism>
<keyword evidence="2" id="KW-0614">Plasmid</keyword>
<dbReference type="GO" id="GO:0051782">
    <property type="term" value="P:negative regulation of cell division"/>
    <property type="evidence" value="ECO:0007669"/>
    <property type="project" value="TreeGrafter"/>
</dbReference>
<dbReference type="Pfam" id="PF01656">
    <property type="entry name" value="CbiA"/>
    <property type="match status" value="1"/>
</dbReference>
<evidence type="ECO:0000259" key="1">
    <source>
        <dbReference type="Pfam" id="PF01656"/>
    </source>
</evidence>
<dbReference type="InterPro" id="IPR027417">
    <property type="entry name" value="P-loop_NTPase"/>
</dbReference>
<dbReference type="Proteomes" id="UP000291758">
    <property type="component" value="Plasmid unnamed1"/>
</dbReference>
<dbReference type="KEGG" id="xyl:ET495_17300"/>
<sequence length="117" mass="12193">MGARALLYKASAGLINLGPAEAERYLGQLLTRIRTHLTGTHNVTVMCLKGGIGKTTTSLGLGLTLAKYRADQVLGLDMNPDAGDLADRALGHDQVEAISPGPSPTFYGLSVSIPSTT</sequence>
<dbReference type="RefSeq" id="WP_129206114.1">
    <property type="nucleotide sequence ID" value="NZ_CP035496.1"/>
</dbReference>
<dbReference type="Gene3D" id="3.40.50.300">
    <property type="entry name" value="P-loop containing nucleotide triphosphate hydrolases"/>
    <property type="match status" value="1"/>
</dbReference>
<dbReference type="InterPro" id="IPR050625">
    <property type="entry name" value="ParA/MinD_ATPase"/>
</dbReference>
<name>A0A4P6F3M0_9MICO</name>
<evidence type="ECO:0000313" key="2">
    <source>
        <dbReference type="EMBL" id="QAY64978.1"/>
    </source>
</evidence>
<reference evidence="2 3" key="1">
    <citation type="submission" date="2019-01" db="EMBL/GenBank/DDBJ databases">
        <title>Genome sequencing of strain 2JSPR-7.</title>
        <authorList>
            <person name="Heo J."/>
            <person name="Kim S.-J."/>
            <person name="Kim J.-S."/>
            <person name="Hong S.-B."/>
            <person name="Kwon S.-W."/>
        </authorList>
    </citation>
    <scope>NUCLEOTIDE SEQUENCE [LARGE SCALE GENOMIC DNA]</scope>
    <source>
        <strain evidence="2 3">2JSPR-7</strain>
        <plasmid evidence="2 3">unnamed1</plasmid>
    </source>
</reference>
<dbReference type="GO" id="GO:0005829">
    <property type="term" value="C:cytosol"/>
    <property type="evidence" value="ECO:0007669"/>
    <property type="project" value="TreeGrafter"/>
</dbReference>
<dbReference type="GO" id="GO:0005524">
    <property type="term" value="F:ATP binding"/>
    <property type="evidence" value="ECO:0007669"/>
    <property type="project" value="TreeGrafter"/>
</dbReference>
<dbReference type="EMBL" id="CP035496">
    <property type="protein sequence ID" value="QAY64978.1"/>
    <property type="molecule type" value="Genomic_DNA"/>
</dbReference>
<dbReference type="SUPFAM" id="SSF52540">
    <property type="entry name" value="P-loop containing nucleoside triphosphate hydrolases"/>
    <property type="match status" value="1"/>
</dbReference>
<dbReference type="GO" id="GO:0016887">
    <property type="term" value="F:ATP hydrolysis activity"/>
    <property type="evidence" value="ECO:0007669"/>
    <property type="project" value="TreeGrafter"/>
</dbReference>
<keyword evidence="3" id="KW-1185">Reference proteome</keyword>
<dbReference type="AlphaFoldDB" id="A0A4P6F3M0"/>
<dbReference type="GO" id="GO:0009898">
    <property type="term" value="C:cytoplasmic side of plasma membrane"/>
    <property type="evidence" value="ECO:0007669"/>
    <property type="project" value="TreeGrafter"/>
</dbReference>
<dbReference type="OrthoDB" id="3204399at2"/>
<dbReference type="InterPro" id="IPR002586">
    <property type="entry name" value="CobQ/CobB/MinD/ParA_Nub-bd_dom"/>
</dbReference>
<evidence type="ECO:0000313" key="3">
    <source>
        <dbReference type="Proteomes" id="UP000291758"/>
    </source>
</evidence>
<dbReference type="PANTHER" id="PTHR43384">
    <property type="entry name" value="SEPTUM SITE-DETERMINING PROTEIN MIND HOMOLOG, CHLOROPLASTIC-RELATED"/>
    <property type="match status" value="1"/>
</dbReference>
<accession>A0A4P6F3M0</accession>